<sequence length="117" mass="12471">MRYRKQDANGDYVFGGSANDFLVNSPDAVAQAVLTRLRLLQGEWFLDTTVGMPWATQVLGKNTQGTADAAIRTCILGTTGVTEITAYSSSIDSGTRKLSVTATISTTYGSTPIETTL</sequence>
<evidence type="ECO:0008006" key="3">
    <source>
        <dbReference type="Google" id="ProtNLM"/>
    </source>
</evidence>
<dbReference type="EMBL" id="OK665842">
    <property type="protein sequence ID" value="UEW68617.1"/>
    <property type="molecule type" value="Genomic_DNA"/>
</dbReference>
<proteinExistence type="predicted"/>
<dbReference type="Proteomes" id="UP000828188">
    <property type="component" value="Segment"/>
</dbReference>
<dbReference type="Pfam" id="PF10934">
    <property type="entry name" value="Sheath_initiator"/>
    <property type="match status" value="1"/>
</dbReference>
<protein>
    <recommendedName>
        <fullName evidence="3">Bacteriophage protein</fullName>
    </recommendedName>
</protein>
<keyword evidence="2" id="KW-1185">Reference proteome</keyword>
<evidence type="ECO:0000313" key="1">
    <source>
        <dbReference type="EMBL" id="UEW68617.1"/>
    </source>
</evidence>
<organism evidence="1 2">
    <name type="scientific">Burkholderia phage BgManors32</name>
    <dbReference type="NCBI Taxonomy" id="2894335"/>
    <lineage>
        <taxon>Viruses</taxon>
        <taxon>Duplodnaviria</taxon>
        <taxon>Heunggongvirae</taxon>
        <taxon>Uroviricota</taxon>
        <taxon>Caudoviricetes</taxon>
        <taxon>Bigmanorsvirus</taxon>
        <taxon>Bigmanorsvirus bgmanors32</taxon>
    </lineage>
</organism>
<dbReference type="KEGG" id="vg:77944362"/>
<reference evidence="1" key="1">
    <citation type="submission" date="2021-10" db="EMBL/GenBank/DDBJ databases">
        <authorList>
            <person name="Gelman D."/>
            <person name="Alkalay-Oren S."/>
            <person name="Coppenhagen-Glazer S."/>
            <person name="Hazan R."/>
        </authorList>
    </citation>
    <scope>NUCLEOTIDE SEQUENCE</scope>
</reference>
<dbReference type="RefSeq" id="YP_010668219.1">
    <property type="nucleotide sequence ID" value="NC_070955.1"/>
</dbReference>
<dbReference type="InterPro" id="IPR020288">
    <property type="entry name" value="Sheath_initiator"/>
</dbReference>
<name>A0AAE8YEW7_9CAUD</name>
<dbReference type="GeneID" id="77944362"/>
<accession>A0AAE8YEW7</accession>
<evidence type="ECO:0000313" key="2">
    <source>
        <dbReference type="Proteomes" id="UP000828188"/>
    </source>
</evidence>